<proteinExistence type="predicted"/>
<gene>
    <name evidence="1" type="ORF">B0A50_01325</name>
</gene>
<accession>A0A4U0U9Z3</accession>
<dbReference type="EMBL" id="NAJL01000006">
    <property type="protein sequence ID" value="TKA32078.1"/>
    <property type="molecule type" value="Genomic_DNA"/>
</dbReference>
<sequence>MSTSSSRNARITISDDRGACIYFTPKTTETLAGTTDTVASDANAAPTPAPVPDTHAWDMSEMGDSPYYLYNRGPRSPVSPPASPNADSAVSPFQPMGHYIPANKQLERSDIARARNWDGAQRPAPPTRMWHYSNRVGKEIKLQASYVGGMDMYVHLRGHAGRLHQVLRRDFCQADQEWMDRVAGLTGSVEGGRRVADDDDEREMKAAEVLAERMRRRSTFETLKSQVDAEAQVEYAA</sequence>
<protein>
    <submittedName>
        <fullName evidence="1">Uncharacterized protein</fullName>
    </submittedName>
</protein>
<name>A0A4U0U9Z3_9PEZI</name>
<reference evidence="1 2" key="1">
    <citation type="submission" date="2017-03" db="EMBL/GenBank/DDBJ databases">
        <title>Genomes of endolithic fungi from Antarctica.</title>
        <authorList>
            <person name="Coleine C."/>
            <person name="Masonjones S."/>
            <person name="Stajich J.E."/>
        </authorList>
    </citation>
    <scope>NUCLEOTIDE SEQUENCE [LARGE SCALE GENOMIC DNA]</scope>
    <source>
        <strain evidence="1 2">CCFEE 6315</strain>
    </source>
</reference>
<evidence type="ECO:0000313" key="2">
    <source>
        <dbReference type="Proteomes" id="UP000308549"/>
    </source>
</evidence>
<evidence type="ECO:0000313" key="1">
    <source>
        <dbReference type="EMBL" id="TKA32078.1"/>
    </source>
</evidence>
<dbReference type="Proteomes" id="UP000308549">
    <property type="component" value="Unassembled WGS sequence"/>
</dbReference>
<comment type="caution">
    <text evidence="1">The sequence shown here is derived from an EMBL/GenBank/DDBJ whole genome shotgun (WGS) entry which is preliminary data.</text>
</comment>
<keyword evidence="2" id="KW-1185">Reference proteome</keyword>
<dbReference type="AlphaFoldDB" id="A0A4U0U9Z3"/>
<organism evidence="1 2">
    <name type="scientific">Salinomyces thailandicus</name>
    <dbReference type="NCBI Taxonomy" id="706561"/>
    <lineage>
        <taxon>Eukaryota</taxon>
        <taxon>Fungi</taxon>
        <taxon>Dikarya</taxon>
        <taxon>Ascomycota</taxon>
        <taxon>Pezizomycotina</taxon>
        <taxon>Dothideomycetes</taxon>
        <taxon>Dothideomycetidae</taxon>
        <taxon>Mycosphaerellales</taxon>
        <taxon>Teratosphaeriaceae</taxon>
        <taxon>Salinomyces</taxon>
    </lineage>
</organism>